<dbReference type="PIRSF" id="PIRSF000089">
    <property type="entry name" value="Electra_flavoP_a"/>
    <property type="match status" value="1"/>
</dbReference>
<dbReference type="InterPro" id="IPR029035">
    <property type="entry name" value="DHS-like_NAD/FAD-binding_dom"/>
</dbReference>
<feature type="domain" description="Electron transfer flavoprotein alpha/beta-subunit N-terminal" evidence="2">
    <location>
        <begin position="2"/>
        <end position="182"/>
    </location>
</feature>
<accession>A0A6J7VU04</accession>
<dbReference type="GO" id="GO:0033539">
    <property type="term" value="P:fatty acid beta-oxidation using acyl-CoA dehydrogenase"/>
    <property type="evidence" value="ECO:0007669"/>
    <property type="project" value="TreeGrafter"/>
</dbReference>
<dbReference type="AlphaFoldDB" id="A0A6J7VU04"/>
<dbReference type="EMBL" id="CAFBRV010000040">
    <property type="protein sequence ID" value="CAB5111775.1"/>
    <property type="molecule type" value="Genomic_DNA"/>
</dbReference>
<gene>
    <name evidence="3" type="ORF">UFOPK4410_00566</name>
</gene>
<dbReference type="Gene3D" id="3.40.50.1220">
    <property type="entry name" value="TPP-binding domain"/>
    <property type="match status" value="1"/>
</dbReference>
<dbReference type="InterPro" id="IPR014731">
    <property type="entry name" value="ETF_asu_C"/>
</dbReference>
<name>A0A6J7VU04_9ZZZZ</name>
<proteinExistence type="inferred from homology"/>
<evidence type="ECO:0000259" key="2">
    <source>
        <dbReference type="SMART" id="SM00893"/>
    </source>
</evidence>
<dbReference type="SUPFAM" id="SSF52402">
    <property type="entry name" value="Adenine nucleotide alpha hydrolases-like"/>
    <property type="match status" value="1"/>
</dbReference>
<dbReference type="PANTHER" id="PTHR43153:SF1">
    <property type="entry name" value="ELECTRON TRANSFER FLAVOPROTEIN SUBUNIT ALPHA, MITOCHONDRIAL"/>
    <property type="match status" value="1"/>
</dbReference>
<dbReference type="GO" id="GO:0009055">
    <property type="term" value="F:electron transfer activity"/>
    <property type="evidence" value="ECO:0007669"/>
    <property type="project" value="InterPro"/>
</dbReference>
<dbReference type="InterPro" id="IPR014730">
    <property type="entry name" value="ETF_a/b_N"/>
</dbReference>
<dbReference type="SMART" id="SM00893">
    <property type="entry name" value="ETF"/>
    <property type="match status" value="1"/>
</dbReference>
<evidence type="ECO:0000313" key="3">
    <source>
        <dbReference type="EMBL" id="CAB5111775.1"/>
    </source>
</evidence>
<organism evidence="3">
    <name type="scientific">freshwater metagenome</name>
    <dbReference type="NCBI Taxonomy" id="449393"/>
    <lineage>
        <taxon>unclassified sequences</taxon>
        <taxon>metagenomes</taxon>
        <taxon>ecological metagenomes</taxon>
    </lineage>
</organism>
<dbReference type="Pfam" id="PF01012">
    <property type="entry name" value="ETF"/>
    <property type="match status" value="1"/>
</dbReference>
<sequence length="319" mass="32791">MILVLIDHDRGEIDPLSLRALTAARKLGHDVEAVAIGSEGAALAGIVGEYGASVLHVATHDAISDYTPMASGRALKDLVEKLKPAAVLAAGSPRGNEQLAHVAAFLDIPMAAECSEIILGTPHQVLRARWAGNLIESALVHSDLLVASVLSFSIEAQATGGTPATVVTFEPSLQAADTVVRILSRDSGESKGGITLNDAKVIVSGGRGVGGADGFGNLEELAALLGGTVGCSRVVTSSGWRPHAEQVGQTGTKVAPDLYIAAGISGAMQHIAGMKNSKTIVVINTDPEAPILRYADYAIIGDLHQVIPALTSAIRQAKG</sequence>
<reference evidence="3" key="1">
    <citation type="submission" date="2020-05" db="EMBL/GenBank/DDBJ databases">
        <authorList>
            <person name="Chiriac C."/>
            <person name="Salcher M."/>
            <person name="Ghai R."/>
            <person name="Kavagutti S V."/>
        </authorList>
    </citation>
    <scope>NUCLEOTIDE SEQUENCE</scope>
</reference>
<dbReference type="Pfam" id="PF00766">
    <property type="entry name" value="ETF_alpha"/>
    <property type="match status" value="1"/>
</dbReference>
<evidence type="ECO:0000256" key="1">
    <source>
        <dbReference type="ARBA" id="ARBA00005817"/>
    </source>
</evidence>
<dbReference type="InterPro" id="IPR014729">
    <property type="entry name" value="Rossmann-like_a/b/a_fold"/>
</dbReference>
<dbReference type="PANTHER" id="PTHR43153">
    <property type="entry name" value="ELECTRON TRANSFER FLAVOPROTEIN ALPHA"/>
    <property type="match status" value="1"/>
</dbReference>
<protein>
    <submittedName>
        <fullName evidence="3">Unannotated protein</fullName>
    </submittedName>
</protein>
<dbReference type="GO" id="GO:0050660">
    <property type="term" value="F:flavin adenine dinucleotide binding"/>
    <property type="evidence" value="ECO:0007669"/>
    <property type="project" value="InterPro"/>
</dbReference>
<dbReference type="Gene3D" id="3.40.50.620">
    <property type="entry name" value="HUPs"/>
    <property type="match status" value="1"/>
</dbReference>
<dbReference type="SUPFAM" id="SSF52467">
    <property type="entry name" value="DHS-like NAD/FAD-binding domain"/>
    <property type="match status" value="1"/>
</dbReference>
<dbReference type="InterPro" id="IPR001308">
    <property type="entry name" value="ETF_a/FixB"/>
</dbReference>
<comment type="similarity">
    <text evidence="1">Belongs to the ETF alpha-subunit/FixB family.</text>
</comment>